<organism evidence="1 2">
    <name type="scientific">Pseudomonas asplenii</name>
    <dbReference type="NCBI Taxonomy" id="53407"/>
    <lineage>
        <taxon>Bacteria</taxon>
        <taxon>Pseudomonadati</taxon>
        <taxon>Pseudomonadota</taxon>
        <taxon>Gammaproteobacteria</taxon>
        <taxon>Pseudomonadales</taxon>
        <taxon>Pseudomonadaceae</taxon>
        <taxon>Pseudomonas</taxon>
    </lineage>
</organism>
<dbReference type="EMBL" id="LT629972">
    <property type="protein sequence ID" value="SEI18157.1"/>
    <property type="molecule type" value="Genomic_DNA"/>
</dbReference>
<evidence type="ECO:0000313" key="1">
    <source>
        <dbReference type="EMBL" id="SEI18157.1"/>
    </source>
</evidence>
<dbReference type="OrthoDB" id="6765117at2"/>
<proteinExistence type="predicted"/>
<dbReference type="RefSeq" id="WP_081354482.1">
    <property type="nucleotide sequence ID" value="NZ_CP162519.1"/>
</dbReference>
<name>A0A1H6NPW4_9PSED</name>
<reference evidence="1 2" key="1">
    <citation type="submission" date="2016-10" db="EMBL/GenBank/DDBJ databases">
        <authorList>
            <person name="de Groot N.N."/>
        </authorList>
    </citation>
    <scope>NUCLEOTIDE SEQUENCE [LARGE SCALE GENOMIC DNA]</scope>
    <source>
        <strain evidence="1 2">LMG 2158</strain>
    </source>
</reference>
<evidence type="ECO:0000313" key="2">
    <source>
        <dbReference type="Proteomes" id="UP000182272"/>
    </source>
</evidence>
<accession>A0A1H6NPW4</accession>
<protein>
    <submittedName>
        <fullName evidence="1">Uncharacterized protein</fullName>
    </submittedName>
</protein>
<dbReference type="AlphaFoldDB" id="A0A1H6NPW4"/>
<sequence>MFLNIDSRLSRDLLKCINSGIPHDALNVPKEPEFLSEKIEALRDQYTALRKSFGNRTLPVSNYLFYMMLKDKYSEFDFELPLNSKARVLTNIHVFKTKGRIPSIASLLLSDEHAAKSAVELKYTNVEQIERYGPALSQLLTDGGLMLPTQTSMEGVIAQINSSKRLARRLTIVSAICPDYSYVMDAEGKPRYTFTHVGAKPGLAGEKLLKVDNALSDFSNAVGISLEHKLFGGEFEYISFNRNANSESARGEFLDKVYRQLLSIGNQLTAPAVIGSFFELCGDEDGWHKRHKAILQRLHSGDYGQTGLCHQQMEEIFESRRPLYSKWFVGQSDETIWNNFLSQAAEYALMGGIFLESYKDFVVLAVDHYKMEPFYSFFGPVAVLYVKTDYL</sequence>
<dbReference type="Proteomes" id="UP000182272">
    <property type="component" value="Chromosome I"/>
</dbReference>
<gene>
    <name evidence="1" type="ORF">SAMN05216581_3565</name>
</gene>